<name>A0A0E9U9U6_ANGAN</name>
<reference evidence="1" key="1">
    <citation type="submission" date="2014-11" db="EMBL/GenBank/DDBJ databases">
        <authorList>
            <person name="Amaro Gonzalez C."/>
        </authorList>
    </citation>
    <scope>NUCLEOTIDE SEQUENCE</scope>
</reference>
<dbReference type="EMBL" id="GBXM01046080">
    <property type="protein sequence ID" value="JAH62497.1"/>
    <property type="molecule type" value="Transcribed_RNA"/>
</dbReference>
<organism evidence="1">
    <name type="scientific">Anguilla anguilla</name>
    <name type="common">European freshwater eel</name>
    <name type="synonym">Muraena anguilla</name>
    <dbReference type="NCBI Taxonomy" id="7936"/>
    <lineage>
        <taxon>Eukaryota</taxon>
        <taxon>Metazoa</taxon>
        <taxon>Chordata</taxon>
        <taxon>Craniata</taxon>
        <taxon>Vertebrata</taxon>
        <taxon>Euteleostomi</taxon>
        <taxon>Actinopterygii</taxon>
        <taxon>Neopterygii</taxon>
        <taxon>Teleostei</taxon>
        <taxon>Anguilliformes</taxon>
        <taxon>Anguillidae</taxon>
        <taxon>Anguilla</taxon>
    </lineage>
</organism>
<reference evidence="1" key="2">
    <citation type="journal article" date="2015" name="Fish Shellfish Immunol.">
        <title>Early steps in the European eel (Anguilla anguilla)-Vibrio vulnificus interaction in the gills: Role of the RtxA13 toxin.</title>
        <authorList>
            <person name="Callol A."/>
            <person name="Pajuelo D."/>
            <person name="Ebbesson L."/>
            <person name="Teles M."/>
            <person name="MacKenzie S."/>
            <person name="Amaro C."/>
        </authorList>
    </citation>
    <scope>NUCLEOTIDE SEQUENCE</scope>
</reference>
<dbReference type="AlphaFoldDB" id="A0A0E9U9U6"/>
<accession>A0A0E9U9U6</accession>
<proteinExistence type="predicted"/>
<protein>
    <submittedName>
        <fullName evidence="1">Uncharacterized protein</fullName>
    </submittedName>
</protein>
<evidence type="ECO:0000313" key="1">
    <source>
        <dbReference type="EMBL" id="JAH62497.1"/>
    </source>
</evidence>
<sequence>MYTQSLLKVPFASRLLWFPSSQQSVVAWKQVVGNC</sequence>